<feature type="region of interest" description="Disordered" evidence="3">
    <location>
        <begin position="380"/>
        <end position="411"/>
    </location>
</feature>
<feature type="coiled-coil region" evidence="2">
    <location>
        <begin position="82"/>
        <end position="110"/>
    </location>
</feature>
<dbReference type="PANTHER" id="PTHR28584:SF1">
    <property type="entry name" value="PROTEIN FAM228B"/>
    <property type="match status" value="1"/>
</dbReference>
<sequence>MTEFLSPSSTQRTATRERVRVYQPALLEDALSDSATFYDTQQRSQMQPLASTQGLTQAEEEGPEDDLQERIRSKRAVKQAELKAKEEAFRRATERKKQEAEAQREAEFQQMYSEVLAGMEDSLGIMGESQETLSHRKKVVGEKQRALHQEWQTQVFDKIQERLDKALSKTSPRETEARLQAQMDDFLRTGNTKAGIYRDVICEQDYDPLSTRSRTLKVQTGDLFDPLKRDWIKARNERLNMGLSAGTSGQLARDTFDTKMWSEQNVHSTPYGHCVDKTGAYVVHPLSQSVLEQRRSKLVMDHYNYPNRDNAAAAAELGLKSGKGMPPGPGAPDTRDVLTHQCHLHPEVRKGDIWLEQRGKGHAPPPEAGHVDMREVLHQTASGDRGRHGGDEWLKPRGRAKPPPPERKTGRSDLKEVIFQTTNPYRDGRGLDDAWLQRSGKPATAGPQSELGSFIYRSDHPPLPSKPRDIRQNASSLRADVTLHPADAGTGRFVGI</sequence>
<organism evidence="4">
    <name type="scientific">Dunaliella tertiolecta</name>
    <name type="common">Green alga</name>
    <dbReference type="NCBI Taxonomy" id="3047"/>
    <lineage>
        <taxon>Eukaryota</taxon>
        <taxon>Viridiplantae</taxon>
        <taxon>Chlorophyta</taxon>
        <taxon>core chlorophytes</taxon>
        <taxon>Chlorophyceae</taxon>
        <taxon>CS clade</taxon>
        <taxon>Chlamydomonadales</taxon>
        <taxon>Dunaliellaceae</taxon>
        <taxon>Dunaliella</taxon>
    </lineage>
</organism>
<reference evidence="4" key="1">
    <citation type="submission" date="2021-01" db="EMBL/GenBank/DDBJ databases">
        <authorList>
            <person name="Corre E."/>
            <person name="Pelletier E."/>
            <person name="Niang G."/>
            <person name="Scheremetjew M."/>
            <person name="Finn R."/>
            <person name="Kale V."/>
            <person name="Holt S."/>
            <person name="Cochrane G."/>
            <person name="Meng A."/>
            <person name="Brown T."/>
            <person name="Cohen L."/>
        </authorList>
    </citation>
    <scope>NUCLEOTIDE SEQUENCE</scope>
    <source>
        <strain evidence="4">CCMP1320</strain>
    </source>
</reference>
<proteinExistence type="inferred from homology"/>
<evidence type="ECO:0000256" key="2">
    <source>
        <dbReference type="SAM" id="Coils"/>
    </source>
</evidence>
<dbReference type="InterPro" id="IPR040046">
    <property type="entry name" value="FAM228"/>
</dbReference>
<keyword evidence="2" id="KW-0175">Coiled coil</keyword>
<evidence type="ECO:0000256" key="3">
    <source>
        <dbReference type="SAM" id="MobiDB-lite"/>
    </source>
</evidence>
<name>A0A7S3VNI8_DUNTE</name>
<protein>
    <submittedName>
        <fullName evidence="4">Uncharacterized protein</fullName>
    </submittedName>
</protein>
<evidence type="ECO:0000256" key="1">
    <source>
        <dbReference type="ARBA" id="ARBA00007753"/>
    </source>
</evidence>
<dbReference type="EMBL" id="HBIP01020422">
    <property type="protein sequence ID" value="CAE0497062.1"/>
    <property type="molecule type" value="Transcribed_RNA"/>
</dbReference>
<gene>
    <name evidence="4" type="ORF">DTER00134_LOCUS12135</name>
</gene>
<feature type="compositionally biased region" description="Polar residues" evidence="3">
    <location>
        <begin position="37"/>
        <end position="56"/>
    </location>
</feature>
<evidence type="ECO:0000313" key="4">
    <source>
        <dbReference type="EMBL" id="CAE0497062.1"/>
    </source>
</evidence>
<comment type="similarity">
    <text evidence="1">Belongs to the FAM228 family.</text>
</comment>
<feature type="region of interest" description="Disordered" evidence="3">
    <location>
        <begin position="37"/>
        <end position="79"/>
    </location>
</feature>
<feature type="region of interest" description="Disordered" evidence="3">
    <location>
        <begin position="429"/>
        <end position="470"/>
    </location>
</feature>
<accession>A0A7S3VNI8</accession>
<dbReference type="AlphaFoldDB" id="A0A7S3VNI8"/>
<feature type="compositionally biased region" description="Acidic residues" evidence="3">
    <location>
        <begin position="58"/>
        <end position="67"/>
    </location>
</feature>
<dbReference type="PANTHER" id="PTHR28584">
    <property type="entry name" value="FAMILY WITH SEQUENCE SIMILARITY 228 MEMBER A"/>
    <property type="match status" value="1"/>
</dbReference>
<feature type="compositionally biased region" description="Basic and acidic residues" evidence="3">
    <location>
        <begin position="384"/>
        <end position="395"/>
    </location>
</feature>